<dbReference type="Pfam" id="PF05773">
    <property type="entry name" value="RWD"/>
    <property type="match status" value="1"/>
</dbReference>
<dbReference type="FunFam" id="3.10.110.10:FF:000050">
    <property type="entry name" value="eIF-2-alpha kinase GCN2"/>
    <property type="match status" value="1"/>
</dbReference>
<dbReference type="EMBL" id="JAIWYP010000003">
    <property type="protein sequence ID" value="KAH3854165.1"/>
    <property type="molecule type" value="Genomic_DNA"/>
</dbReference>
<dbReference type="PROSITE" id="PS50908">
    <property type="entry name" value="RWD"/>
    <property type="match status" value="1"/>
</dbReference>
<name>A0A9D4L8W1_DREPO</name>
<dbReference type="AlphaFoldDB" id="A0A9D4L8W1"/>
<evidence type="ECO:0000259" key="1">
    <source>
        <dbReference type="PROSITE" id="PS50908"/>
    </source>
</evidence>
<dbReference type="GO" id="GO:0009893">
    <property type="term" value="P:positive regulation of metabolic process"/>
    <property type="evidence" value="ECO:0007669"/>
    <property type="project" value="UniProtKB-ARBA"/>
</dbReference>
<keyword evidence="3" id="KW-1185">Reference proteome</keyword>
<dbReference type="GO" id="GO:0033554">
    <property type="term" value="P:cellular response to stress"/>
    <property type="evidence" value="ECO:0007669"/>
    <property type="project" value="UniProtKB-ARBA"/>
</dbReference>
<dbReference type="InterPro" id="IPR006575">
    <property type="entry name" value="RWD_dom"/>
</dbReference>
<dbReference type="InterPro" id="IPR016135">
    <property type="entry name" value="UBQ-conjugating_enzyme/RWD"/>
</dbReference>
<accession>A0A9D4L8W1</accession>
<dbReference type="GO" id="GO:0010468">
    <property type="term" value="P:regulation of gene expression"/>
    <property type="evidence" value="ECO:0007669"/>
    <property type="project" value="UniProtKB-ARBA"/>
</dbReference>
<protein>
    <recommendedName>
        <fullName evidence="1">RWD domain-containing protein</fullName>
    </recommendedName>
</protein>
<feature type="domain" description="RWD" evidence="1">
    <location>
        <begin position="12"/>
        <end position="76"/>
    </location>
</feature>
<comment type="caution">
    <text evidence="2">The sequence shown here is derived from an EMBL/GenBank/DDBJ whole genome shotgun (WGS) entry which is preliminary data.</text>
</comment>
<dbReference type="PANTHER" id="PTHR12292">
    <property type="entry name" value="RWD DOMAIN-CONTAINING PROTEIN"/>
    <property type="match status" value="1"/>
</dbReference>
<gene>
    <name evidence="2" type="ORF">DPMN_096704</name>
</gene>
<dbReference type="GO" id="GO:0051246">
    <property type="term" value="P:regulation of protein metabolic process"/>
    <property type="evidence" value="ECO:0007669"/>
    <property type="project" value="UniProtKB-ARBA"/>
</dbReference>
<evidence type="ECO:0000313" key="2">
    <source>
        <dbReference type="EMBL" id="KAH3854165.1"/>
    </source>
</evidence>
<sequence length="76" mass="8903">MASESYKERQDDELQALHAIFMSDFKDLRQKDAWKVNRPPHVSLTLKPQESFGHHGQETYVQLDLIFKCPPTYPDV</sequence>
<proteinExistence type="predicted"/>
<dbReference type="Proteomes" id="UP000828390">
    <property type="component" value="Unassembled WGS sequence"/>
</dbReference>
<dbReference type="Gene3D" id="3.10.110.10">
    <property type="entry name" value="Ubiquitin Conjugating Enzyme"/>
    <property type="match status" value="1"/>
</dbReference>
<organism evidence="2 3">
    <name type="scientific">Dreissena polymorpha</name>
    <name type="common">Zebra mussel</name>
    <name type="synonym">Mytilus polymorpha</name>
    <dbReference type="NCBI Taxonomy" id="45954"/>
    <lineage>
        <taxon>Eukaryota</taxon>
        <taxon>Metazoa</taxon>
        <taxon>Spiralia</taxon>
        <taxon>Lophotrochozoa</taxon>
        <taxon>Mollusca</taxon>
        <taxon>Bivalvia</taxon>
        <taxon>Autobranchia</taxon>
        <taxon>Heteroconchia</taxon>
        <taxon>Euheterodonta</taxon>
        <taxon>Imparidentia</taxon>
        <taxon>Neoheterodontei</taxon>
        <taxon>Myida</taxon>
        <taxon>Dreissenoidea</taxon>
        <taxon>Dreissenidae</taxon>
        <taxon>Dreissena</taxon>
    </lineage>
</organism>
<reference evidence="2" key="2">
    <citation type="submission" date="2020-11" db="EMBL/GenBank/DDBJ databases">
        <authorList>
            <person name="McCartney M.A."/>
            <person name="Auch B."/>
            <person name="Kono T."/>
            <person name="Mallez S."/>
            <person name="Becker A."/>
            <person name="Gohl D.M."/>
            <person name="Silverstein K.A.T."/>
            <person name="Koren S."/>
            <person name="Bechman K.B."/>
            <person name="Herman A."/>
            <person name="Abrahante J.E."/>
            <person name="Garbe J."/>
        </authorList>
    </citation>
    <scope>NUCLEOTIDE SEQUENCE</scope>
    <source>
        <strain evidence="2">Duluth1</strain>
        <tissue evidence="2">Whole animal</tissue>
    </source>
</reference>
<dbReference type="InterPro" id="IPR040213">
    <property type="entry name" value="GIR2-like"/>
</dbReference>
<dbReference type="SUPFAM" id="SSF54495">
    <property type="entry name" value="UBC-like"/>
    <property type="match status" value="1"/>
</dbReference>
<reference evidence="2" key="1">
    <citation type="journal article" date="2019" name="bioRxiv">
        <title>The Genome of the Zebra Mussel, Dreissena polymorpha: A Resource for Invasive Species Research.</title>
        <authorList>
            <person name="McCartney M.A."/>
            <person name="Auch B."/>
            <person name="Kono T."/>
            <person name="Mallez S."/>
            <person name="Zhang Y."/>
            <person name="Obille A."/>
            <person name="Becker A."/>
            <person name="Abrahante J.E."/>
            <person name="Garbe J."/>
            <person name="Badalamenti J.P."/>
            <person name="Herman A."/>
            <person name="Mangelson H."/>
            <person name="Liachko I."/>
            <person name="Sullivan S."/>
            <person name="Sone E.D."/>
            <person name="Koren S."/>
            <person name="Silverstein K.A.T."/>
            <person name="Beckman K.B."/>
            <person name="Gohl D.M."/>
        </authorList>
    </citation>
    <scope>NUCLEOTIDE SEQUENCE</scope>
    <source>
        <strain evidence="2">Duluth1</strain>
        <tissue evidence="2">Whole animal</tissue>
    </source>
</reference>
<dbReference type="CDD" id="cd23823">
    <property type="entry name" value="RWD_GCN2"/>
    <property type="match status" value="1"/>
</dbReference>
<evidence type="ECO:0000313" key="3">
    <source>
        <dbReference type="Proteomes" id="UP000828390"/>
    </source>
</evidence>